<sequence>MQLFNLVLALTGTLVAALPTTQSSAPPNDGRGATIFTERELQGRSTGIPSNMWCTDLNNIFGGFDGKVRSMIVEKGYRCRFYTLDSCPADAPNYEFGSKDMALAVGSLPEWLDYKIHSVWCGDA</sequence>
<keyword evidence="1" id="KW-0732">Signal</keyword>
<protein>
    <submittedName>
        <fullName evidence="2">Uncharacterized protein</fullName>
    </submittedName>
</protein>
<gene>
    <name evidence="2" type="ORF">EK21DRAFT_108306</name>
</gene>
<reference evidence="2" key="1">
    <citation type="journal article" date="2020" name="Stud. Mycol.">
        <title>101 Dothideomycetes genomes: a test case for predicting lifestyles and emergence of pathogens.</title>
        <authorList>
            <person name="Haridas S."/>
            <person name="Albert R."/>
            <person name="Binder M."/>
            <person name="Bloem J."/>
            <person name="Labutti K."/>
            <person name="Salamov A."/>
            <person name="Andreopoulos B."/>
            <person name="Baker S."/>
            <person name="Barry K."/>
            <person name="Bills G."/>
            <person name="Bluhm B."/>
            <person name="Cannon C."/>
            <person name="Castanera R."/>
            <person name="Culley D."/>
            <person name="Daum C."/>
            <person name="Ezra D."/>
            <person name="Gonzalez J."/>
            <person name="Henrissat B."/>
            <person name="Kuo A."/>
            <person name="Liang C."/>
            <person name="Lipzen A."/>
            <person name="Lutzoni F."/>
            <person name="Magnuson J."/>
            <person name="Mondo S."/>
            <person name="Nolan M."/>
            <person name="Ohm R."/>
            <person name="Pangilinan J."/>
            <person name="Park H.-J."/>
            <person name="Ramirez L."/>
            <person name="Alfaro M."/>
            <person name="Sun H."/>
            <person name="Tritt A."/>
            <person name="Yoshinaga Y."/>
            <person name="Zwiers L.-H."/>
            <person name="Turgeon B."/>
            <person name="Goodwin S."/>
            <person name="Spatafora J."/>
            <person name="Crous P."/>
            <person name="Grigoriev I."/>
        </authorList>
    </citation>
    <scope>NUCLEOTIDE SEQUENCE</scope>
    <source>
        <strain evidence="2">CBS 110217</strain>
    </source>
</reference>
<dbReference type="EMBL" id="ML978162">
    <property type="protein sequence ID" value="KAF2034269.1"/>
    <property type="molecule type" value="Genomic_DNA"/>
</dbReference>
<feature type="chain" id="PRO_5040382911" evidence="1">
    <location>
        <begin position="18"/>
        <end position="124"/>
    </location>
</feature>
<name>A0A9P4HIN0_9PLEO</name>
<evidence type="ECO:0000313" key="3">
    <source>
        <dbReference type="Proteomes" id="UP000799777"/>
    </source>
</evidence>
<keyword evidence="3" id="KW-1185">Reference proteome</keyword>
<comment type="caution">
    <text evidence="2">The sequence shown here is derived from an EMBL/GenBank/DDBJ whole genome shotgun (WGS) entry which is preliminary data.</text>
</comment>
<evidence type="ECO:0000256" key="1">
    <source>
        <dbReference type="SAM" id="SignalP"/>
    </source>
</evidence>
<evidence type="ECO:0000313" key="2">
    <source>
        <dbReference type="EMBL" id="KAF2034269.1"/>
    </source>
</evidence>
<dbReference type="AlphaFoldDB" id="A0A9P4HIN0"/>
<dbReference type="Gene3D" id="2.60.20.10">
    <property type="entry name" value="Crystallins"/>
    <property type="match status" value="1"/>
</dbReference>
<proteinExistence type="predicted"/>
<organism evidence="2 3">
    <name type="scientific">Setomelanomma holmii</name>
    <dbReference type="NCBI Taxonomy" id="210430"/>
    <lineage>
        <taxon>Eukaryota</taxon>
        <taxon>Fungi</taxon>
        <taxon>Dikarya</taxon>
        <taxon>Ascomycota</taxon>
        <taxon>Pezizomycotina</taxon>
        <taxon>Dothideomycetes</taxon>
        <taxon>Pleosporomycetidae</taxon>
        <taxon>Pleosporales</taxon>
        <taxon>Pleosporineae</taxon>
        <taxon>Phaeosphaeriaceae</taxon>
        <taxon>Setomelanomma</taxon>
    </lineage>
</organism>
<dbReference type="Proteomes" id="UP000799777">
    <property type="component" value="Unassembled WGS sequence"/>
</dbReference>
<accession>A0A9P4HIN0</accession>
<dbReference type="OrthoDB" id="3786098at2759"/>
<feature type="signal peptide" evidence="1">
    <location>
        <begin position="1"/>
        <end position="17"/>
    </location>
</feature>